<dbReference type="EMBL" id="CDSF01000081">
    <property type="protein sequence ID" value="CEO97930.1"/>
    <property type="molecule type" value="Genomic_DNA"/>
</dbReference>
<keyword evidence="3" id="KW-0496">Mitochondrion</keyword>
<reference evidence="3 5" key="2">
    <citation type="submission" date="2018-03" db="EMBL/GenBank/DDBJ databases">
        <authorList>
            <person name="Fogelqvist J."/>
        </authorList>
    </citation>
    <scope>NUCLEOTIDE SEQUENCE [LARGE SCALE GENOMIC DNA]</scope>
</reference>
<geneLocation type="mitochondrion" evidence="3"/>
<gene>
    <name evidence="2" type="ORF">PBRA_006044</name>
    <name evidence="3" type="ORF">PLBR_LOCUS5361</name>
</gene>
<keyword evidence="1" id="KW-0175">Coiled coil</keyword>
<dbReference type="Proteomes" id="UP000290189">
    <property type="component" value="Unassembled WGS sequence"/>
</dbReference>
<sequence>MTTAQMCPGDAVSGRKGQMGAAAAMDYAAVFSSVPSRSVVVRRVGGGEVVVRVTPDEDGMVVSVFDGGSLWSVLCTSDVMKKHVEDANLTIEWDKLFDLFTATLSKPTMLSVSYDDDNRLRLNIKYELAEGIHATAFIDLGKPMPAATHSAQLLVFVADGIKEFAAREKALQEQCRRLQYELDTARQLVLPVPLRKAEPAALKAQAASPSKVVAKRKPALKKAIQKPKLKSGF</sequence>
<evidence type="ECO:0000256" key="1">
    <source>
        <dbReference type="SAM" id="Coils"/>
    </source>
</evidence>
<dbReference type="EMBL" id="OVEO01000009">
    <property type="protein sequence ID" value="SPQ98146.1"/>
    <property type="molecule type" value="Genomic_DNA"/>
</dbReference>
<organism evidence="2 4">
    <name type="scientific">Plasmodiophora brassicae</name>
    <name type="common">Clubroot disease agent</name>
    <dbReference type="NCBI Taxonomy" id="37360"/>
    <lineage>
        <taxon>Eukaryota</taxon>
        <taxon>Sar</taxon>
        <taxon>Rhizaria</taxon>
        <taxon>Endomyxa</taxon>
        <taxon>Phytomyxea</taxon>
        <taxon>Plasmodiophorida</taxon>
        <taxon>Plasmodiophoridae</taxon>
        <taxon>Plasmodiophora</taxon>
    </lineage>
</organism>
<evidence type="ECO:0000313" key="4">
    <source>
        <dbReference type="Proteomes" id="UP000039324"/>
    </source>
</evidence>
<protein>
    <submittedName>
        <fullName evidence="2">Uncharacterized protein</fullName>
    </submittedName>
</protein>
<accession>A0A0G4IRN4</accession>
<evidence type="ECO:0000313" key="2">
    <source>
        <dbReference type="EMBL" id="CEO97930.1"/>
    </source>
</evidence>
<evidence type="ECO:0000313" key="3">
    <source>
        <dbReference type="EMBL" id="SPQ98146.1"/>
    </source>
</evidence>
<proteinExistence type="predicted"/>
<feature type="coiled-coil region" evidence="1">
    <location>
        <begin position="161"/>
        <end position="188"/>
    </location>
</feature>
<dbReference type="Proteomes" id="UP000039324">
    <property type="component" value="Unassembled WGS sequence"/>
</dbReference>
<evidence type="ECO:0000313" key="5">
    <source>
        <dbReference type="Proteomes" id="UP000290189"/>
    </source>
</evidence>
<name>A0A0G4IRN4_PLABS</name>
<dbReference type="AlphaFoldDB" id="A0A0G4IRN4"/>
<keyword evidence="4" id="KW-1185">Reference proteome</keyword>
<reference evidence="2 4" key="1">
    <citation type="submission" date="2015-02" db="EMBL/GenBank/DDBJ databases">
        <authorList>
            <person name="Chooi Y.-H."/>
        </authorList>
    </citation>
    <scope>NUCLEOTIDE SEQUENCE [LARGE SCALE GENOMIC DNA]</scope>
    <source>
        <strain evidence="2">E3</strain>
    </source>
</reference>